<name>A0ABN5PW91_9STRE</name>
<accession>A0ABN5PW91</accession>
<keyword evidence="2" id="KW-1185">Reference proteome</keyword>
<proteinExistence type="predicted"/>
<gene>
    <name evidence="1" type="ORF">D7D50_08485</name>
</gene>
<dbReference type="Proteomes" id="UP000277293">
    <property type="component" value="Chromosome"/>
</dbReference>
<evidence type="ECO:0008006" key="3">
    <source>
        <dbReference type="Google" id="ProtNLM"/>
    </source>
</evidence>
<evidence type="ECO:0000313" key="2">
    <source>
        <dbReference type="Proteomes" id="UP000277293"/>
    </source>
</evidence>
<dbReference type="RefSeq" id="WP_120701990.1">
    <property type="nucleotide sequence ID" value="NZ_CP032620.1"/>
</dbReference>
<evidence type="ECO:0000313" key="1">
    <source>
        <dbReference type="EMBL" id="AYF94620.1"/>
    </source>
</evidence>
<protein>
    <recommendedName>
        <fullName evidence="3">DUF5085 family protein</fullName>
    </recommendedName>
</protein>
<dbReference type="EMBL" id="CP032620">
    <property type="protein sequence ID" value="AYF94620.1"/>
    <property type="molecule type" value="Genomic_DNA"/>
</dbReference>
<reference evidence="2" key="1">
    <citation type="submission" date="2018-09" db="EMBL/GenBank/DDBJ databases">
        <title>Complete genome sequence of Streptococcus sp. KCOM 2890 (=JS71).</title>
        <authorList>
            <person name="Kook J.-K."/>
            <person name="Park S.-N."/>
            <person name="Lim Y.K."/>
        </authorList>
    </citation>
    <scope>NUCLEOTIDE SEQUENCE [LARGE SCALE GENOMIC DNA]</scope>
    <source>
        <strain evidence="2">JS71</strain>
    </source>
</reference>
<organism evidence="1 2">
    <name type="scientific">Streptococcus koreensis</name>
    <dbReference type="NCBI Taxonomy" id="2382163"/>
    <lineage>
        <taxon>Bacteria</taxon>
        <taxon>Bacillati</taxon>
        <taxon>Bacillota</taxon>
        <taxon>Bacilli</taxon>
        <taxon>Lactobacillales</taxon>
        <taxon>Streptococcaceae</taxon>
        <taxon>Streptococcus</taxon>
    </lineage>
</organism>
<sequence>MKLIRIDISNIAYTEKSVSMAIFPDLIENCEKLFFETGVYKNGPTTIETCLSTFGNPGEALFKVYIPTNIPIEGNDEFQYLEHFTIEQCVSEVTPFDEHFLPKIEELKQYIHDEGLEMLGDTVFLAILPIFGQHFVEINIPIKEILDAI</sequence>